<dbReference type="AlphaFoldDB" id="A0A6V8SNF2"/>
<dbReference type="RefSeq" id="WP_183277824.1">
    <property type="nucleotide sequence ID" value="NZ_BLZR01000001.1"/>
</dbReference>
<protein>
    <submittedName>
        <fullName evidence="1">Uncharacterized protein</fullName>
    </submittedName>
</protein>
<evidence type="ECO:0000313" key="1">
    <source>
        <dbReference type="EMBL" id="GFP76393.1"/>
    </source>
</evidence>
<accession>A0A6V8SNF2</accession>
<sequence length="168" mass="19148">MIENDKSVHLGDGVADKVKENINENISDALTLLSNIVFDYLKGKIKDIPKGIEKLLSSPDAKQEIVTQWSNQLFEKGIIPKDYNGLPDELLIANFHQDGYLDGLYAGYALAMMTLVDNQVEKELILSVRDAIRPNLVGHHYNNRDEFYKRYKGETYSWVETIGKTQEK</sequence>
<dbReference type="EMBL" id="BLZR01000001">
    <property type="protein sequence ID" value="GFP76393.1"/>
    <property type="molecule type" value="Genomic_DNA"/>
</dbReference>
<comment type="caution">
    <text evidence="1">The sequence shown here is derived from an EMBL/GenBank/DDBJ whole genome shotgun (WGS) entry which is preliminary data.</text>
</comment>
<proteinExistence type="predicted"/>
<dbReference type="Proteomes" id="UP000580568">
    <property type="component" value="Unassembled WGS sequence"/>
</dbReference>
<evidence type="ECO:0000313" key="2">
    <source>
        <dbReference type="Proteomes" id="UP000580568"/>
    </source>
</evidence>
<name>A0A6V8SNF2_9CLOT</name>
<gene>
    <name evidence="1" type="ORF">bsdtw1_02495</name>
</gene>
<keyword evidence="2" id="KW-1185">Reference proteome</keyword>
<organism evidence="1 2">
    <name type="scientific">Clostridium fungisolvens</name>
    <dbReference type="NCBI Taxonomy" id="1604897"/>
    <lineage>
        <taxon>Bacteria</taxon>
        <taxon>Bacillati</taxon>
        <taxon>Bacillota</taxon>
        <taxon>Clostridia</taxon>
        <taxon>Eubacteriales</taxon>
        <taxon>Clostridiaceae</taxon>
        <taxon>Clostridium</taxon>
    </lineage>
</organism>
<reference evidence="1 2" key="1">
    <citation type="submission" date="2020-07" db="EMBL/GenBank/DDBJ databases">
        <title>A new beta-1,3-glucan-decomposing anaerobic bacterium isolated from anoxic soil subjected to biological soil disinfestation.</title>
        <authorList>
            <person name="Ueki A."/>
            <person name="Tonouchi A."/>
        </authorList>
    </citation>
    <scope>NUCLEOTIDE SEQUENCE [LARGE SCALE GENOMIC DNA]</scope>
    <source>
        <strain evidence="1 2">TW1</strain>
    </source>
</reference>